<dbReference type="SMART" id="SM00855">
    <property type="entry name" value="PGAM"/>
    <property type="match status" value="1"/>
</dbReference>
<gene>
    <name evidence="1" type="primary">pgm1</name>
    <name evidence="1" type="ORF">KIMC2_21200</name>
</gene>
<dbReference type="Pfam" id="PF00300">
    <property type="entry name" value="His_Phos_1"/>
    <property type="match status" value="1"/>
</dbReference>
<dbReference type="KEGG" id="xak:KIMC2_21200"/>
<organism evidence="1 2">
    <name type="scientific">Xylocopilactobacillus apis</name>
    <dbReference type="NCBI Taxonomy" id="2932183"/>
    <lineage>
        <taxon>Bacteria</taxon>
        <taxon>Bacillati</taxon>
        <taxon>Bacillota</taxon>
        <taxon>Bacilli</taxon>
        <taxon>Lactobacillales</taxon>
        <taxon>Lactobacillaceae</taxon>
        <taxon>Xylocopilactobacillus</taxon>
    </lineage>
</organism>
<proteinExistence type="predicted"/>
<keyword evidence="2" id="KW-1185">Reference proteome</keyword>
<dbReference type="Proteomes" id="UP001321804">
    <property type="component" value="Chromosome"/>
</dbReference>
<dbReference type="GO" id="GO:0016791">
    <property type="term" value="F:phosphatase activity"/>
    <property type="evidence" value="ECO:0007669"/>
    <property type="project" value="TreeGrafter"/>
</dbReference>
<dbReference type="InterPro" id="IPR029033">
    <property type="entry name" value="His_PPase_superfam"/>
</dbReference>
<dbReference type="AlphaFoldDB" id="A0AAU9DUM2"/>
<protein>
    <submittedName>
        <fullName evidence="1">Fructose 2,6-bisphosphatase</fullName>
    </submittedName>
</protein>
<dbReference type="EMBL" id="AP026801">
    <property type="protein sequence ID" value="BDR57558.1"/>
    <property type="molecule type" value="Genomic_DNA"/>
</dbReference>
<dbReference type="InterPro" id="IPR013078">
    <property type="entry name" value="His_Pase_superF_clade-1"/>
</dbReference>
<dbReference type="InterPro" id="IPR050275">
    <property type="entry name" value="PGM_Phosphatase"/>
</dbReference>
<evidence type="ECO:0000313" key="2">
    <source>
        <dbReference type="Proteomes" id="UP001321804"/>
    </source>
</evidence>
<dbReference type="CDD" id="cd07067">
    <property type="entry name" value="HP_PGM_like"/>
    <property type="match status" value="1"/>
</dbReference>
<sequence length="201" mass="23030">MTEFYFVRHGQTFANAKGLKQGTIDDEETHLNAIGRQQVREVREQFDFSFANRFIISPLTRTRQTADILNVELQLPVATDERLLEISYGSWDGKNNNELRAQYPDVFNPEFNDVTPDYVKYATDGETFDSVIKRVGEFMADISSKDPDDKIIVVTHGFTIKAAAINALNLKDPMVIPEPDNLSVTLIKVINQHAYLYYYNR</sequence>
<accession>A0AAU9DUM2</accession>
<name>A0AAU9DUM2_9LACO</name>
<dbReference type="PANTHER" id="PTHR48100">
    <property type="entry name" value="BROAD-SPECIFICITY PHOSPHATASE YOR283W-RELATED"/>
    <property type="match status" value="1"/>
</dbReference>
<dbReference type="PANTHER" id="PTHR48100:SF1">
    <property type="entry name" value="HISTIDINE PHOSPHATASE FAMILY PROTEIN-RELATED"/>
    <property type="match status" value="1"/>
</dbReference>
<evidence type="ECO:0000313" key="1">
    <source>
        <dbReference type="EMBL" id="BDR57558.1"/>
    </source>
</evidence>
<dbReference type="SUPFAM" id="SSF53254">
    <property type="entry name" value="Phosphoglycerate mutase-like"/>
    <property type="match status" value="1"/>
</dbReference>
<dbReference type="GO" id="GO:0005737">
    <property type="term" value="C:cytoplasm"/>
    <property type="evidence" value="ECO:0007669"/>
    <property type="project" value="TreeGrafter"/>
</dbReference>
<dbReference type="Gene3D" id="3.40.50.1240">
    <property type="entry name" value="Phosphoglycerate mutase-like"/>
    <property type="match status" value="1"/>
</dbReference>
<reference evidence="1 2" key="1">
    <citation type="journal article" date="2023" name="Microbiol. Spectr.">
        <title>Symbiosis of Carpenter Bees with Uncharacterized Lactic Acid Bacteria Showing NAD Auxotrophy.</title>
        <authorList>
            <person name="Kawasaki S."/>
            <person name="Ozawa K."/>
            <person name="Mori T."/>
            <person name="Yamamoto A."/>
            <person name="Ito M."/>
            <person name="Ohkuma M."/>
            <person name="Sakamoto M."/>
            <person name="Matsutani M."/>
        </authorList>
    </citation>
    <scope>NUCLEOTIDE SEQUENCE [LARGE SCALE GENOMIC DNA]</scope>
    <source>
        <strain evidence="1 2">KimC2</strain>
    </source>
</reference>
<dbReference type="RefSeq" id="WP_317696726.1">
    <property type="nucleotide sequence ID" value="NZ_AP026801.1"/>
</dbReference>